<sequence length="30" mass="3195">METSTFLGSVLGMDDGYRIGNTFRPSIGAT</sequence>
<organism evidence="1 2">
    <name type="scientific">Bacillus thuringiensis</name>
    <dbReference type="NCBI Taxonomy" id="1428"/>
    <lineage>
        <taxon>Bacteria</taxon>
        <taxon>Bacillati</taxon>
        <taxon>Bacillota</taxon>
        <taxon>Bacilli</taxon>
        <taxon>Bacillales</taxon>
        <taxon>Bacillaceae</taxon>
        <taxon>Bacillus</taxon>
        <taxon>Bacillus cereus group</taxon>
    </lineage>
</organism>
<name>A0A9W3X0P3_BACTU</name>
<evidence type="ECO:0000313" key="2">
    <source>
        <dbReference type="Proteomes" id="UP000092743"/>
    </source>
</evidence>
<evidence type="ECO:0000313" key="1">
    <source>
        <dbReference type="EMBL" id="ANS48224.1"/>
    </source>
</evidence>
<dbReference type="AlphaFoldDB" id="A0A9W3X0P3"/>
<gene>
    <name evidence="1" type="ORF">BT246_28580</name>
</gene>
<protein>
    <submittedName>
        <fullName evidence="1">Uncharacterized protein</fullName>
    </submittedName>
</protein>
<proteinExistence type="predicted"/>
<accession>A0A9W3X0P3</accession>
<dbReference type="EMBL" id="CP015350">
    <property type="protein sequence ID" value="ANS48224.1"/>
    <property type="molecule type" value="Genomic_DNA"/>
</dbReference>
<dbReference type="Proteomes" id="UP000092743">
    <property type="component" value="Chromosome"/>
</dbReference>
<reference evidence="1 2" key="1">
    <citation type="submission" date="2016-04" db="EMBL/GenBank/DDBJ databases">
        <title>High quality genome of the nematocidal Bacillus thuringiensis MYBT18246.</title>
        <authorList>
            <person name="Hollensteiner J."/>
            <person name="Poehlein A."/>
            <person name="Sproeer C."/>
            <person name="Bunk B."/>
            <person name="Rosenstiel P."/>
            <person name="Schulenburg H."/>
            <person name="Liesegang H."/>
        </authorList>
    </citation>
    <scope>NUCLEOTIDE SEQUENCE [LARGE SCALE GENOMIC DNA]</scope>
    <source>
        <strain evidence="1 2">MYBT18246</strain>
    </source>
</reference>